<keyword evidence="6 10" id="KW-1133">Transmembrane helix</keyword>
<evidence type="ECO:0000256" key="3">
    <source>
        <dbReference type="ARBA" id="ARBA00022606"/>
    </source>
</evidence>
<evidence type="ECO:0000256" key="10">
    <source>
        <dbReference type="RuleBase" id="RU351113"/>
    </source>
</evidence>
<dbReference type="GO" id="GO:0005886">
    <property type="term" value="C:plasma membrane"/>
    <property type="evidence" value="ECO:0007669"/>
    <property type="project" value="UniProtKB-SubCell"/>
</dbReference>
<feature type="transmembrane region" description="Helical" evidence="10">
    <location>
        <begin position="84"/>
        <end position="102"/>
    </location>
</feature>
<dbReference type="AlphaFoldDB" id="A0A411HRA0"/>
<comment type="caution">
    <text evidence="10">Lacks conserved residue(s) required for the propagation of feature annotation.</text>
</comment>
<feature type="transmembrane region" description="Helical" evidence="10">
    <location>
        <begin position="204"/>
        <end position="230"/>
    </location>
</feature>
<dbReference type="GO" id="GO:0004984">
    <property type="term" value="F:olfactory receptor activity"/>
    <property type="evidence" value="ECO:0007669"/>
    <property type="project" value="InterPro"/>
</dbReference>
<organism evidence="11">
    <name type="scientific">Protaetia brevitarsis</name>
    <name type="common">White-spotted flower chafer beetle</name>
    <name type="synonym">Liocola brevitarsis</name>
    <dbReference type="NCBI Taxonomy" id="348688"/>
    <lineage>
        <taxon>Eukaryota</taxon>
        <taxon>Metazoa</taxon>
        <taxon>Ecdysozoa</taxon>
        <taxon>Arthropoda</taxon>
        <taxon>Hexapoda</taxon>
        <taxon>Insecta</taxon>
        <taxon>Pterygota</taxon>
        <taxon>Neoptera</taxon>
        <taxon>Endopterygota</taxon>
        <taxon>Coleoptera</taxon>
        <taxon>Polyphaga</taxon>
        <taxon>Scarabaeiformia</taxon>
        <taxon>Scarabaeidae</taxon>
        <taxon>Cetoniinae</taxon>
        <taxon>Protaetia</taxon>
        <taxon>Liocola</taxon>
    </lineage>
</organism>
<dbReference type="EMBL" id="MH324850">
    <property type="protein sequence ID" value="QBB72949.1"/>
    <property type="molecule type" value="mRNA"/>
</dbReference>
<dbReference type="Pfam" id="PF02949">
    <property type="entry name" value="7tm_6"/>
    <property type="match status" value="1"/>
</dbReference>
<evidence type="ECO:0000256" key="8">
    <source>
        <dbReference type="ARBA" id="ARBA00023170"/>
    </source>
</evidence>
<keyword evidence="9 10" id="KW-0807">Transducer</keyword>
<dbReference type="PANTHER" id="PTHR21137:SF35">
    <property type="entry name" value="ODORANT RECEPTOR 19A-RELATED"/>
    <property type="match status" value="1"/>
</dbReference>
<dbReference type="GO" id="GO:0007165">
    <property type="term" value="P:signal transduction"/>
    <property type="evidence" value="ECO:0007669"/>
    <property type="project" value="UniProtKB-KW"/>
</dbReference>
<proteinExistence type="evidence at transcript level"/>
<reference evidence="11" key="1">
    <citation type="submission" date="2018-05" db="EMBL/GenBank/DDBJ databases">
        <title>Identification and expression analysis of candidate chemosensory receptors in the white-spotted flower chafer, Protaetia brevitarsis.</title>
        <authorList>
            <person name="Zhang T."/>
        </authorList>
    </citation>
    <scope>NUCLEOTIDE SEQUENCE</scope>
</reference>
<dbReference type="GO" id="GO:0005549">
    <property type="term" value="F:odorant binding"/>
    <property type="evidence" value="ECO:0007669"/>
    <property type="project" value="InterPro"/>
</dbReference>
<dbReference type="PANTHER" id="PTHR21137">
    <property type="entry name" value="ODORANT RECEPTOR"/>
    <property type="match status" value="1"/>
</dbReference>
<keyword evidence="8 10" id="KW-0675">Receptor</keyword>
<evidence type="ECO:0000256" key="4">
    <source>
        <dbReference type="ARBA" id="ARBA00022692"/>
    </source>
</evidence>
<evidence type="ECO:0000256" key="1">
    <source>
        <dbReference type="ARBA" id="ARBA00004651"/>
    </source>
</evidence>
<keyword evidence="7 10" id="KW-0472">Membrane</keyword>
<evidence type="ECO:0000256" key="9">
    <source>
        <dbReference type="ARBA" id="ARBA00023224"/>
    </source>
</evidence>
<accession>A0A411HRA0</accession>
<keyword evidence="2" id="KW-1003">Cell membrane</keyword>
<comment type="similarity">
    <text evidence="10">Belongs to the insect chemoreceptor superfamily. Heteromeric odorant receptor channel (TC 1.A.69) family.</text>
</comment>
<keyword evidence="4 10" id="KW-0812">Transmembrane</keyword>
<evidence type="ECO:0000256" key="5">
    <source>
        <dbReference type="ARBA" id="ARBA00022725"/>
    </source>
</evidence>
<name>A0A411HRA0_PROBE</name>
<dbReference type="InterPro" id="IPR004117">
    <property type="entry name" value="7tm6_olfct_rcpt"/>
</dbReference>
<keyword evidence="3 10" id="KW-0716">Sensory transduction</keyword>
<evidence type="ECO:0000256" key="2">
    <source>
        <dbReference type="ARBA" id="ARBA00022475"/>
    </source>
</evidence>
<keyword evidence="5 10" id="KW-0552">Olfaction</keyword>
<sequence length="410" mass="47408">MEYKRLLQESGIPVHKLPKAFTSDLSKDAAKRCIIPGKWILQTILAWPDTDNPYVVAANWFLFINMIVVEIFHATYTVVYRADLGNALLALATVTTTLEGLVRFQMIFFKKHLFNDILHKIWKKFWPLSVLSSTKEVEILKRRCYTTLGLTIGCYGPAVICNVVLTLGPYLTGDGLILKSVYPFEWNTTYAYEAVYTWQYFTQWYILILVNTFDSFAIPMMMICAVQFVVWQDIFRNIFTVGSKKQRLALFGKEVNDEEMISICLEQQNMLFEICQKLEEIFSFAILFQFGNSILALCSSCVILKVDQSKFFEMFTFAVAHMFQLFNYCYVGSELAVQSENMAVAIYDCNWQDSDDLKFKKVLPFMLQRSQKVRNLTAAGITPLDFISYVKVLRISFSFYTLLDTLFDSE</sequence>
<comment type="subcellular location">
    <subcellularLocation>
        <location evidence="1 10">Cell membrane</location>
        <topology evidence="1 10">Multi-pass membrane protein</topology>
    </subcellularLocation>
</comment>
<feature type="transmembrane region" description="Helical" evidence="10">
    <location>
        <begin position="54"/>
        <end position="72"/>
    </location>
</feature>
<evidence type="ECO:0000256" key="6">
    <source>
        <dbReference type="ARBA" id="ARBA00022989"/>
    </source>
</evidence>
<evidence type="ECO:0000313" key="11">
    <source>
        <dbReference type="EMBL" id="QBB72949.1"/>
    </source>
</evidence>
<protein>
    <recommendedName>
        <fullName evidence="10">Odorant receptor</fullName>
    </recommendedName>
</protein>
<gene>
    <name evidence="11" type="primary">OR17</name>
</gene>
<evidence type="ECO:0000256" key="7">
    <source>
        <dbReference type="ARBA" id="ARBA00023136"/>
    </source>
</evidence>